<dbReference type="STRING" id="1817772.A2527_09825"/>
<sequence>MTEANTCHLCHQPLPKGQSFYEGRGLKVCLGCYRTQVPCKKCGFPGPLTNHPKWGLICTFCLKENPITEQGVCLVCNKPILEGQSHYADHGQMVCQDCFAKAKTRCFTCRFPKVDGVLPGQGGVCDHCLETLITKLDDHPAILSPLFPFLEAHGYLPQGPLNLNFIDWRMILGMQRKDSPDFSVQFLDELVHWAYPAYHLAGKIYALPGLPSEWFIPIVSGQLAARELCKAHKIPHLGELGPFYGLSRGWVHYLSYAIAKRLKYEGVAKKLSRWPEAYAGPEFNKFLAVEENRGPKGVISFAKTELERFALRYLKAQNKV</sequence>
<comment type="caution">
    <text evidence="1">The sequence shown here is derived from an EMBL/GenBank/DDBJ whole genome shotgun (WGS) entry which is preliminary data.</text>
</comment>
<evidence type="ECO:0000313" key="2">
    <source>
        <dbReference type="Proteomes" id="UP000178449"/>
    </source>
</evidence>
<dbReference type="EMBL" id="MFNE01000043">
    <property type="protein sequence ID" value="OGG94133.1"/>
    <property type="molecule type" value="Genomic_DNA"/>
</dbReference>
<name>A0A1F6G7N8_9PROT</name>
<gene>
    <name evidence="1" type="ORF">A2527_09825</name>
</gene>
<reference evidence="1 2" key="1">
    <citation type="journal article" date="2016" name="Nat. Commun.">
        <title>Thousands of microbial genomes shed light on interconnected biogeochemical processes in an aquifer system.</title>
        <authorList>
            <person name="Anantharaman K."/>
            <person name="Brown C.T."/>
            <person name="Hug L.A."/>
            <person name="Sharon I."/>
            <person name="Castelle C.J."/>
            <person name="Probst A.J."/>
            <person name="Thomas B.C."/>
            <person name="Singh A."/>
            <person name="Wilkins M.J."/>
            <person name="Karaoz U."/>
            <person name="Brodie E.L."/>
            <person name="Williams K.H."/>
            <person name="Hubbard S.S."/>
            <person name="Banfield J.F."/>
        </authorList>
    </citation>
    <scope>NUCLEOTIDE SEQUENCE [LARGE SCALE GENOMIC DNA]</scope>
</reference>
<evidence type="ECO:0000313" key="1">
    <source>
        <dbReference type="EMBL" id="OGG94133.1"/>
    </source>
</evidence>
<dbReference type="Proteomes" id="UP000178449">
    <property type="component" value="Unassembled WGS sequence"/>
</dbReference>
<organism evidence="1 2">
    <name type="scientific">Candidatus Lambdaproteobacteria bacterium RIFOXYD2_FULL_50_16</name>
    <dbReference type="NCBI Taxonomy" id="1817772"/>
    <lineage>
        <taxon>Bacteria</taxon>
        <taxon>Pseudomonadati</taxon>
        <taxon>Pseudomonadota</taxon>
        <taxon>Candidatus Lambdaproteobacteria</taxon>
    </lineage>
</organism>
<evidence type="ECO:0008006" key="3">
    <source>
        <dbReference type="Google" id="ProtNLM"/>
    </source>
</evidence>
<accession>A0A1F6G7N8</accession>
<proteinExistence type="predicted"/>
<dbReference type="AlphaFoldDB" id="A0A1F6G7N8"/>
<protein>
    <recommendedName>
        <fullName evidence="3">LIM zinc-binding domain-containing protein</fullName>
    </recommendedName>
</protein>